<evidence type="ECO:0000256" key="1">
    <source>
        <dbReference type="ARBA" id="ARBA00004123"/>
    </source>
</evidence>
<dbReference type="Pfam" id="PF03378">
    <property type="entry name" value="CAS_CSE1"/>
    <property type="match status" value="1"/>
</dbReference>
<dbReference type="SUPFAM" id="SSF53254">
    <property type="entry name" value="Phosphoglycerate mutase-like"/>
    <property type="match status" value="1"/>
</dbReference>
<evidence type="ECO:0000256" key="2">
    <source>
        <dbReference type="ARBA" id="ARBA00004496"/>
    </source>
</evidence>
<evidence type="ECO:0000256" key="8">
    <source>
        <dbReference type="SAM" id="MobiDB-lite"/>
    </source>
</evidence>
<dbReference type="InterPro" id="IPR001494">
    <property type="entry name" value="Importin-beta_N"/>
</dbReference>
<comment type="similarity">
    <text evidence="3">Belongs to the XPO2/CSE1 family.</text>
</comment>
<dbReference type="OrthoDB" id="3268246at2759"/>
<dbReference type="Gene3D" id="3.40.50.1240">
    <property type="entry name" value="Phosphoglycerate mutase-like"/>
    <property type="match status" value="1"/>
</dbReference>
<sequence length="1323" mass="145962">MAASPEQMAQLAQLLTQTVAGNMEAMKVAEQQLRTAEVQPGFGLVLLELLRSGSVEVAARQAGAIYFKNYIRRQWCVEGAGGISTSDRQAIKQHILSLMLQAPKQVQVQLSAGLEEISITDYPSEWQSLLPEIVQHLKTSQDMSVLKGTMQTAHTVFLKFRAQARSEDLLREVKYTVEGFQETHLAVFTATCRQVLGGASMPADQLVSHFELLLATIGAFFSMNVIDLPEFFEDHREEYFRGFLELLKFQHEAVAGKDQQGLLEQVKGAICECLVLYADKYQEEFMPFLLPCVKEVWSLLVGLDQQEKNDQLVAKGIQFLSSTAATQWPQSPFEDPNVLSGICEKVVFPNVLLRDSDVELFEDNPLEYVRRDMEAADQETRRRSSMDLVKAMGRLNEAKVTEILIGYVKALMDKAASAGGGQAERFKDACIFLCIAMAVREQTQREGVTVTNQNVNVLHFFTSLVAPELTAEPLSQRSVLRASCLKFVTVFRNQLPREQVGQVLPAICSHIASESPVVHTYAAICIEKLLRVRDATPQAPVERQSESTGGDTAAPVTAFDPTLKPPDLAKNPLKVVVLMRHGDRTPVCDRIGQLDMADLNPKWTSLLPTAQELSAVSGVRVERDSEGGHHAYARFVGQGSLGQLTGLGFQQCRKAGAELRRRYGDSEIRAFSTDFPRTIQSAACVLLGFGCTVSTTGSTETSSLATVRVRGPKDQTLLPNYDGRCSRFAQGREAARSKAKATHLKEMRHRLETLLLPVIGEDPLNAVLDFKPHCVHQDVVGKIQGVDWDLAHLVESYQASLEAAVYSDFELLRLGSGRLVQEVIDVLASPGHGITLLLAHDNMLTAFLIALGIYKQQWPLYASQVVLETAQCDGAVSVRVLMNDEVCLDWQPWDDLHGKLRPVAMSQEEYAKSLTQEGQLAPRYDPASMKGQLLQMVQPILQIIASSKGIPMNEYLMRTVARIFSFLKQQGAETGLATLSPLSAILLAMSANPSNPVFNHYLFEAVASIVKVCVPAQPDAVESALLPTFGQILERNVVDFLPYTFQIMGLLLDASPSIKPLYTQLFARLLTPELWRAQANVPGLIRLLRAYFAKHAGFAELLRTHMQAILERFQFVLMNRKTEVAALDLLNAMYQYLPIEFYQPFLKTLLTVVLTRLQSSKSPKFKRDFVVSCSLCIHKNQAVIPLFNEIQAGLLSNLVLNVWPPVLKMPLRTDERKVCVMAVAKLLSLDEMRQNTQLVGACAVGLVHLLGLSSTNKSKLNGDEGSDDEPLEDGGAGQEYEVAFNKLQNTDLPGAAAGLAPDVPELQSAAKAALKPVLGGVHA</sequence>
<keyword evidence="11" id="KW-1185">Reference proteome</keyword>
<evidence type="ECO:0000313" key="11">
    <source>
        <dbReference type="Proteomes" id="UP000604046"/>
    </source>
</evidence>
<organism evidence="10 11">
    <name type="scientific">Symbiodinium natans</name>
    <dbReference type="NCBI Taxonomy" id="878477"/>
    <lineage>
        <taxon>Eukaryota</taxon>
        <taxon>Sar</taxon>
        <taxon>Alveolata</taxon>
        <taxon>Dinophyceae</taxon>
        <taxon>Suessiales</taxon>
        <taxon>Symbiodiniaceae</taxon>
        <taxon>Symbiodinium</taxon>
    </lineage>
</organism>
<gene>
    <name evidence="10" type="primary">cse1l</name>
    <name evidence="10" type="ORF">SNAT2548_LOCUS26283</name>
</gene>
<keyword evidence="5" id="KW-0963">Cytoplasm</keyword>
<dbReference type="InterPro" id="IPR033379">
    <property type="entry name" value="Acid_Pase_AS"/>
</dbReference>
<dbReference type="PROSITE" id="PS50166">
    <property type="entry name" value="IMPORTIN_B_NT"/>
    <property type="match status" value="1"/>
</dbReference>
<evidence type="ECO:0000256" key="5">
    <source>
        <dbReference type="ARBA" id="ARBA00022490"/>
    </source>
</evidence>
<dbReference type="SMART" id="SM00913">
    <property type="entry name" value="IBN_N"/>
    <property type="match status" value="1"/>
</dbReference>
<feature type="domain" description="Importin N-terminal" evidence="9">
    <location>
        <begin position="29"/>
        <end position="101"/>
    </location>
</feature>
<dbReference type="Pfam" id="PF08506">
    <property type="entry name" value="Cse1"/>
    <property type="match status" value="1"/>
</dbReference>
<proteinExistence type="inferred from homology"/>
<keyword evidence="7" id="KW-0539">Nucleus</keyword>
<reference evidence="10" key="1">
    <citation type="submission" date="2021-02" db="EMBL/GenBank/DDBJ databases">
        <authorList>
            <person name="Dougan E. K."/>
            <person name="Rhodes N."/>
            <person name="Thang M."/>
            <person name="Chan C."/>
        </authorList>
    </citation>
    <scope>NUCLEOTIDE SEQUENCE</scope>
</reference>
<dbReference type="GO" id="GO:0005829">
    <property type="term" value="C:cytosol"/>
    <property type="evidence" value="ECO:0007669"/>
    <property type="project" value="TreeGrafter"/>
</dbReference>
<dbReference type="InterPro" id="IPR000560">
    <property type="entry name" value="His_Pase_clade-2"/>
</dbReference>
<dbReference type="GO" id="GO:0006606">
    <property type="term" value="P:protein import into nucleus"/>
    <property type="evidence" value="ECO:0007669"/>
    <property type="project" value="TreeGrafter"/>
</dbReference>
<dbReference type="GO" id="GO:0031267">
    <property type="term" value="F:small GTPase binding"/>
    <property type="evidence" value="ECO:0007669"/>
    <property type="project" value="InterPro"/>
</dbReference>
<dbReference type="InterPro" id="IPR016024">
    <property type="entry name" value="ARM-type_fold"/>
</dbReference>
<dbReference type="SUPFAM" id="SSF48371">
    <property type="entry name" value="ARM repeat"/>
    <property type="match status" value="1"/>
</dbReference>
<evidence type="ECO:0000256" key="7">
    <source>
        <dbReference type="ARBA" id="ARBA00023242"/>
    </source>
</evidence>
<evidence type="ECO:0000256" key="4">
    <source>
        <dbReference type="ARBA" id="ARBA00022448"/>
    </source>
</evidence>
<feature type="region of interest" description="Disordered" evidence="8">
    <location>
        <begin position="536"/>
        <end position="563"/>
    </location>
</feature>
<name>A0A812SAY8_9DINO</name>
<dbReference type="GO" id="GO:0006611">
    <property type="term" value="P:protein export from nucleus"/>
    <property type="evidence" value="ECO:0007669"/>
    <property type="project" value="TreeGrafter"/>
</dbReference>
<dbReference type="InterPro" id="IPR029033">
    <property type="entry name" value="His_PPase_superfam"/>
</dbReference>
<dbReference type="PANTHER" id="PTHR10997">
    <property type="entry name" value="IMPORTIN-7, 8, 11"/>
    <property type="match status" value="1"/>
</dbReference>
<dbReference type="Pfam" id="PF03810">
    <property type="entry name" value="IBN_N"/>
    <property type="match status" value="1"/>
</dbReference>
<evidence type="ECO:0000259" key="9">
    <source>
        <dbReference type="PROSITE" id="PS50166"/>
    </source>
</evidence>
<dbReference type="Pfam" id="PF00328">
    <property type="entry name" value="His_Phos_2"/>
    <property type="match status" value="1"/>
</dbReference>
<dbReference type="CDD" id="cd07061">
    <property type="entry name" value="HP_HAP_like"/>
    <property type="match status" value="1"/>
</dbReference>
<dbReference type="InterPro" id="IPR011989">
    <property type="entry name" value="ARM-like"/>
</dbReference>
<dbReference type="InterPro" id="IPR013713">
    <property type="entry name" value="XPO2_central"/>
</dbReference>
<evidence type="ECO:0000256" key="3">
    <source>
        <dbReference type="ARBA" id="ARBA00008669"/>
    </source>
</evidence>
<accession>A0A812SAY8</accession>
<comment type="caution">
    <text evidence="10">The sequence shown here is derived from an EMBL/GenBank/DDBJ whole genome shotgun (WGS) entry which is preliminary data.</text>
</comment>
<dbReference type="EMBL" id="CAJNDS010002426">
    <property type="protein sequence ID" value="CAE7469287.1"/>
    <property type="molecule type" value="Genomic_DNA"/>
</dbReference>
<dbReference type="GO" id="GO:0005049">
    <property type="term" value="F:nuclear export signal receptor activity"/>
    <property type="evidence" value="ECO:0007669"/>
    <property type="project" value="TreeGrafter"/>
</dbReference>
<dbReference type="GO" id="GO:0005635">
    <property type="term" value="C:nuclear envelope"/>
    <property type="evidence" value="ECO:0007669"/>
    <property type="project" value="TreeGrafter"/>
</dbReference>
<dbReference type="InterPro" id="IPR005043">
    <property type="entry name" value="XPO2_C"/>
</dbReference>
<dbReference type="PANTHER" id="PTHR10997:SF8">
    <property type="entry name" value="EXPORTIN-2"/>
    <property type="match status" value="1"/>
</dbReference>
<keyword evidence="6" id="KW-0653">Protein transport</keyword>
<protein>
    <submittedName>
        <fullName evidence="10">Cse1l protein</fullName>
    </submittedName>
</protein>
<evidence type="ECO:0000256" key="6">
    <source>
        <dbReference type="ARBA" id="ARBA00022927"/>
    </source>
</evidence>
<evidence type="ECO:0000313" key="10">
    <source>
        <dbReference type="EMBL" id="CAE7469287.1"/>
    </source>
</evidence>
<dbReference type="Proteomes" id="UP000604046">
    <property type="component" value="Unassembled WGS sequence"/>
</dbReference>
<dbReference type="PROSITE" id="PS00778">
    <property type="entry name" value="HIS_ACID_PHOSPHAT_2"/>
    <property type="match status" value="1"/>
</dbReference>
<comment type="subcellular location">
    <subcellularLocation>
        <location evidence="2">Cytoplasm</location>
    </subcellularLocation>
    <subcellularLocation>
        <location evidence="1">Nucleus</location>
    </subcellularLocation>
</comment>
<keyword evidence="4" id="KW-0813">Transport</keyword>
<dbReference type="Gene3D" id="1.25.10.10">
    <property type="entry name" value="Leucine-rich Repeat Variant"/>
    <property type="match status" value="2"/>
</dbReference>